<organism evidence="2 3">
    <name type="scientific">Streptomyces halobius</name>
    <dbReference type="NCBI Taxonomy" id="2879846"/>
    <lineage>
        <taxon>Bacteria</taxon>
        <taxon>Bacillati</taxon>
        <taxon>Actinomycetota</taxon>
        <taxon>Actinomycetes</taxon>
        <taxon>Kitasatosporales</taxon>
        <taxon>Streptomycetaceae</taxon>
        <taxon>Streptomyces</taxon>
    </lineage>
</organism>
<proteinExistence type="predicted"/>
<accession>A0ABY4M528</accession>
<sequence>MPTTIHRSVSAAVAAITMPAALTGCSADAEGSPADNSPAMCYVDWEFTAHDVAQGNNQARLYANYSGDGLDSSKTPNEHFGRHQKYSKVGNFKCSDAAKASHFYVYLLNPRGDGKWGLEKIKADIRLHNGNDIVRTVTFTSPVKDGYYRWKDWRTFPFDGSK</sequence>
<keyword evidence="1" id="KW-0732">Signal</keyword>
<dbReference type="PROSITE" id="PS51257">
    <property type="entry name" value="PROKAR_LIPOPROTEIN"/>
    <property type="match status" value="1"/>
</dbReference>
<evidence type="ECO:0000313" key="3">
    <source>
        <dbReference type="Proteomes" id="UP000830115"/>
    </source>
</evidence>
<feature type="chain" id="PRO_5047311889" description="Lipoprotein" evidence="1">
    <location>
        <begin position="30"/>
        <end position="162"/>
    </location>
</feature>
<evidence type="ECO:0008006" key="4">
    <source>
        <dbReference type="Google" id="ProtNLM"/>
    </source>
</evidence>
<dbReference type="EMBL" id="CP086322">
    <property type="protein sequence ID" value="UQA92869.1"/>
    <property type="molecule type" value="Genomic_DNA"/>
</dbReference>
<name>A0ABY4M528_9ACTN</name>
<dbReference type="Proteomes" id="UP000830115">
    <property type="component" value="Chromosome"/>
</dbReference>
<reference evidence="2" key="1">
    <citation type="submission" date="2021-10" db="EMBL/GenBank/DDBJ databases">
        <title>Streptomyces nigrumlapis sp.nov.,an antimicrobial producing actinobacterium isolated from Black Gobi rocks.</title>
        <authorList>
            <person name="Wen Y."/>
            <person name="Zhang W."/>
            <person name="Liu X.G."/>
        </authorList>
    </citation>
    <scope>NUCLEOTIDE SEQUENCE</scope>
    <source>
        <strain evidence="2">ST13-2-2</strain>
    </source>
</reference>
<protein>
    <recommendedName>
        <fullName evidence="4">Lipoprotein</fullName>
    </recommendedName>
</protein>
<evidence type="ECO:0000256" key="1">
    <source>
        <dbReference type="SAM" id="SignalP"/>
    </source>
</evidence>
<dbReference type="RefSeq" id="WP_248863731.1">
    <property type="nucleotide sequence ID" value="NZ_CP086322.1"/>
</dbReference>
<evidence type="ECO:0000313" key="2">
    <source>
        <dbReference type="EMBL" id="UQA92869.1"/>
    </source>
</evidence>
<gene>
    <name evidence="2" type="ORF">K9S39_14405</name>
</gene>
<keyword evidence="3" id="KW-1185">Reference proteome</keyword>
<feature type="signal peptide" evidence="1">
    <location>
        <begin position="1"/>
        <end position="29"/>
    </location>
</feature>